<keyword evidence="4" id="KW-1185">Reference proteome</keyword>
<dbReference type="Proteomes" id="UP000434957">
    <property type="component" value="Unassembled WGS sequence"/>
</dbReference>
<proteinExistence type="predicted"/>
<dbReference type="EMBL" id="QXFV01011622">
    <property type="protein sequence ID" value="KAE8952435.1"/>
    <property type="molecule type" value="Genomic_DNA"/>
</dbReference>
<sequence>MRFFVVVSAELIQEASDGKVNEPWPAQINKL</sequence>
<dbReference type="Proteomes" id="UP000429607">
    <property type="component" value="Unassembled WGS sequence"/>
</dbReference>
<reference evidence="2 4" key="1">
    <citation type="submission" date="2018-08" db="EMBL/GenBank/DDBJ databases">
        <title>Genomic investigation of the strawberry pathogen Phytophthora fragariae indicates pathogenicity is determined by transcriptional variation in three key races.</title>
        <authorList>
            <person name="Adams T.M."/>
            <person name="Armitage A.D."/>
            <person name="Sobczyk M.K."/>
            <person name="Bates H.J."/>
            <person name="Dunwell J.M."/>
            <person name="Nellist C.F."/>
            <person name="Harrison R.J."/>
        </authorList>
    </citation>
    <scope>NUCLEOTIDE SEQUENCE [LARGE SCALE GENOMIC DNA]</scope>
    <source>
        <strain evidence="1 3">SCRP249</strain>
        <strain evidence="2 4">SCRP333</strain>
    </source>
</reference>
<accession>A0A6A4AT97</accession>
<gene>
    <name evidence="1" type="ORF">PR001_g33295</name>
    <name evidence="2" type="ORF">PR003_g34414</name>
</gene>
<evidence type="ECO:0000313" key="2">
    <source>
        <dbReference type="EMBL" id="KAE9260342.1"/>
    </source>
</evidence>
<protein>
    <submittedName>
        <fullName evidence="2">Uncharacterized protein</fullName>
    </submittedName>
</protein>
<name>A0A6A4AT97_9STRA</name>
<organism evidence="2 4">
    <name type="scientific">Phytophthora rubi</name>
    <dbReference type="NCBI Taxonomy" id="129364"/>
    <lineage>
        <taxon>Eukaryota</taxon>
        <taxon>Sar</taxon>
        <taxon>Stramenopiles</taxon>
        <taxon>Oomycota</taxon>
        <taxon>Peronosporomycetes</taxon>
        <taxon>Peronosporales</taxon>
        <taxon>Peronosporaceae</taxon>
        <taxon>Phytophthora</taxon>
    </lineage>
</organism>
<dbReference type="AlphaFoldDB" id="A0A6A4AT97"/>
<comment type="caution">
    <text evidence="2">The sequence shown here is derived from an EMBL/GenBank/DDBJ whole genome shotgun (WGS) entry which is preliminary data.</text>
</comment>
<dbReference type="EMBL" id="QXFT01011350">
    <property type="protein sequence ID" value="KAE9260342.1"/>
    <property type="molecule type" value="Genomic_DNA"/>
</dbReference>
<evidence type="ECO:0000313" key="3">
    <source>
        <dbReference type="Proteomes" id="UP000429607"/>
    </source>
</evidence>
<evidence type="ECO:0000313" key="4">
    <source>
        <dbReference type="Proteomes" id="UP000434957"/>
    </source>
</evidence>
<feature type="non-terminal residue" evidence="2">
    <location>
        <position position="31"/>
    </location>
</feature>
<evidence type="ECO:0000313" key="1">
    <source>
        <dbReference type="EMBL" id="KAE8952435.1"/>
    </source>
</evidence>